<dbReference type="STRING" id="1276258.SAPIS_v1c05100"/>
<sequence>MKLVSQYKYIITFIDGRSSKIAHLVCKDEKIDSIYFPTPLNIDRYCEWCLGFRNSDTCLRMYNLFKNKINVGKKFLKGDYNVWLEM</sequence>
<dbReference type="Proteomes" id="UP000018550">
    <property type="component" value="Chromosome"/>
</dbReference>
<name>V5RKL1_SPIAP</name>
<evidence type="ECO:0000313" key="2">
    <source>
        <dbReference type="Proteomes" id="UP000018550"/>
    </source>
</evidence>
<dbReference type="PATRIC" id="fig|1276258.3.peg.516"/>
<dbReference type="EMBL" id="CP006682">
    <property type="protein sequence ID" value="AHB36355.1"/>
    <property type="molecule type" value="Genomic_DNA"/>
</dbReference>
<dbReference type="RefSeq" id="WP_023789359.1">
    <property type="nucleotide sequence ID" value="NC_022998.1"/>
</dbReference>
<dbReference type="HOGENOM" id="CLU_2496336_0_0_14"/>
<accession>V5RKL1</accession>
<reference evidence="1 2" key="1">
    <citation type="journal article" date="2014" name="Genome Announc.">
        <title>Complete Genome Sequence of Spiroplasma apis B31T (ATCC 33834), a Bacterium Associated with May Disease of Honeybees (Apis mellifera).</title>
        <authorList>
            <person name="Ku C."/>
            <person name="Lo W.S."/>
            <person name="Chen L.L."/>
            <person name="Kuo C.H."/>
        </authorList>
    </citation>
    <scope>NUCLEOTIDE SEQUENCE [LARGE SCALE GENOMIC DNA]</scope>
    <source>
        <strain evidence="1">B31</strain>
    </source>
</reference>
<evidence type="ECO:0000313" key="1">
    <source>
        <dbReference type="EMBL" id="AHB36355.1"/>
    </source>
</evidence>
<organism evidence="1 2">
    <name type="scientific">Spiroplasma apis B31</name>
    <dbReference type="NCBI Taxonomy" id="1276258"/>
    <lineage>
        <taxon>Bacteria</taxon>
        <taxon>Bacillati</taxon>
        <taxon>Mycoplasmatota</taxon>
        <taxon>Mollicutes</taxon>
        <taxon>Entomoplasmatales</taxon>
        <taxon>Spiroplasmataceae</taxon>
        <taxon>Spiroplasma</taxon>
    </lineage>
</organism>
<proteinExistence type="predicted"/>
<dbReference type="KEGG" id="sapi:SAPIS_v1c05100"/>
<dbReference type="AlphaFoldDB" id="V5RKL1"/>
<gene>
    <name evidence="1" type="ORF">SAPIS_v1c05100</name>
</gene>
<protein>
    <submittedName>
        <fullName evidence="1">Uncharacterized protein</fullName>
    </submittedName>
</protein>
<keyword evidence="2" id="KW-1185">Reference proteome</keyword>